<dbReference type="Gene3D" id="2.60.120.600">
    <property type="entry name" value="Domain of unknown function DUF1214, C-terminal domain"/>
    <property type="match status" value="1"/>
</dbReference>
<dbReference type="InterPro" id="IPR037049">
    <property type="entry name" value="DUF1214_C_sf"/>
</dbReference>
<protein>
    <submittedName>
        <fullName evidence="3">Uncharacterized conserved protein</fullName>
    </submittedName>
</protein>
<dbReference type="Pfam" id="PF06863">
    <property type="entry name" value="DUF1254"/>
    <property type="match status" value="1"/>
</dbReference>
<dbReference type="PANTHER" id="PTHR36509:SF2">
    <property type="entry name" value="BLL3101 PROTEIN"/>
    <property type="match status" value="1"/>
</dbReference>
<dbReference type="EMBL" id="FNZM01000014">
    <property type="protein sequence ID" value="SEK04676.1"/>
    <property type="molecule type" value="Genomic_DNA"/>
</dbReference>
<evidence type="ECO:0000259" key="1">
    <source>
        <dbReference type="Pfam" id="PF06742"/>
    </source>
</evidence>
<dbReference type="Proteomes" id="UP000183529">
    <property type="component" value="Unassembled WGS sequence"/>
</dbReference>
<name>A0AAQ1JW84_9BURK</name>
<dbReference type="InterPro" id="IPR010679">
    <property type="entry name" value="DUF1254"/>
</dbReference>
<feature type="domain" description="DUF1214" evidence="1">
    <location>
        <begin position="314"/>
        <end position="421"/>
    </location>
</feature>
<organism evidence="3 4">
    <name type="scientific">Paraburkholderia tropica</name>
    <dbReference type="NCBI Taxonomy" id="92647"/>
    <lineage>
        <taxon>Bacteria</taxon>
        <taxon>Pseudomonadati</taxon>
        <taxon>Pseudomonadota</taxon>
        <taxon>Betaproteobacteria</taxon>
        <taxon>Burkholderiales</taxon>
        <taxon>Burkholderiaceae</taxon>
        <taxon>Paraburkholderia</taxon>
    </lineage>
</organism>
<dbReference type="Gene3D" id="2.60.40.1610">
    <property type="entry name" value="Domain of unknown function DUF1254"/>
    <property type="match status" value="1"/>
</dbReference>
<reference evidence="3 4" key="1">
    <citation type="submission" date="2016-10" db="EMBL/GenBank/DDBJ databases">
        <authorList>
            <person name="Varghese N."/>
            <person name="Submissions S."/>
        </authorList>
    </citation>
    <scope>NUCLEOTIDE SEQUENCE [LARGE SCALE GENOMIC DNA]</scope>
    <source>
        <strain evidence="3 4">LMG 22274</strain>
    </source>
</reference>
<proteinExistence type="predicted"/>
<dbReference type="PANTHER" id="PTHR36509">
    <property type="entry name" value="BLL3101 PROTEIN"/>
    <property type="match status" value="1"/>
</dbReference>
<dbReference type="InterPro" id="IPR037050">
    <property type="entry name" value="DUF1254_sf"/>
</dbReference>
<gene>
    <name evidence="3" type="ORF">SAMN05216550_11496</name>
</gene>
<dbReference type="RefSeq" id="WP_260696535.1">
    <property type="nucleotide sequence ID" value="NZ_JRQP01000022.1"/>
</dbReference>
<evidence type="ECO:0000313" key="4">
    <source>
        <dbReference type="Proteomes" id="UP000183529"/>
    </source>
</evidence>
<dbReference type="Pfam" id="PF06742">
    <property type="entry name" value="DUF1214"/>
    <property type="match status" value="1"/>
</dbReference>
<accession>A0AAQ1JW84</accession>
<evidence type="ECO:0000259" key="2">
    <source>
        <dbReference type="Pfam" id="PF06863"/>
    </source>
</evidence>
<dbReference type="SUPFAM" id="SSF160935">
    <property type="entry name" value="VPA0735-like"/>
    <property type="match status" value="1"/>
</dbReference>
<sequence length="442" mass="48822">MYTQAMSRIDPRARSEEDPVVALVKMAAGPLALARYPVVEVMRTCALHTQPHSRSPLRAPFNALYASDRRWTHEDRDIVTPANDFLYLNAWIDLSNGPVVLDLPAVESTRYFVIELLDAFTNNFANLGPRNVGTRGARVVLHAPGQQPTGDGTPVACPTALVWLLGRVLVQSDDDLPRARDAARAFRLNGPVCAGPQCVRDWQESGDDALDFFQHVFDAFADLPPRADEAAAFGMLVRAGLREHGRTDVRALPEAVQHGLRLAYADAQRLLLAFTQSRTRRNWVYSLELGRYGHAHLLRACIAMKGLGALASEEAVYATADFDDAGEHLHGARRYSLHFAPGQLPPVDALWSLSLYGADRYFVDNPIPRYAIGDRTPGLRYDADGGLRIAIQHEAPADPHANWLPAPPDGFYLILRFYHPQAAFLEGRYAIPPVQNVSPVNA</sequence>
<dbReference type="AlphaFoldDB" id="A0AAQ1JW84"/>
<comment type="caution">
    <text evidence="3">The sequence shown here is derived from an EMBL/GenBank/DDBJ whole genome shotgun (WGS) entry which is preliminary data.</text>
</comment>
<evidence type="ECO:0000313" key="3">
    <source>
        <dbReference type="EMBL" id="SEK04676.1"/>
    </source>
</evidence>
<feature type="domain" description="DUF1254" evidence="2">
    <location>
        <begin position="61"/>
        <end position="188"/>
    </location>
</feature>
<dbReference type="InterPro" id="IPR010621">
    <property type="entry name" value="DUF1214"/>
</dbReference>